<keyword evidence="2" id="KW-1185">Reference proteome</keyword>
<reference evidence="1 2" key="1">
    <citation type="submission" date="2016-11" db="EMBL/GenBank/DDBJ databases">
        <authorList>
            <person name="Jaros S."/>
            <person name="Januszkiewicz K."/>
            <person name="Wedrychowicz H."/>
        </authorList>
    </citation>
    <scope>NUCLEOTIDE SEQUENCE [LARGE SCALE GENOMIC DNA]</scope>
    <source>
        <strain evidence="1 2">DSM 17918</strain>
    </source>
</reference>
<dbReference type="EMBL" id="FQVH01000027">
    <property type="protein sequence ID" value="SHF52347.1"/>
    <property type="molecule type" value="Genomic_DNA"/>
</dbReference>
<gene>
    <name evidence="1" type="ORF">SAMN02746089_02087</name>
</gene>
<accession>A0A1M5CCM3</accession>
<dbReference type="NCBIfam" id="TIGR02682">
    <property type="entry name" value="cas_csx11"/>
    <property type="match status" value="1"/>
</dbReference>
<dbReference type="RefSeq" id="WP_073345000.1">
    <property type="nucleotide sequence ID" value="NZ_FQVH01000027.1"/>
</dbReference>
<evidence type="ECO:0000313" key="2">
    <source>
        <dbReference type="Proteomes" id="UP000184088"/>
    </source>
</evidence>
<dbReference type="STRING" id="1121256.SAMN02746089_02087"/>
<dbReference type="InterPro" id="IPR014055">
    <property type="entry name" value="CRISPR-assoc_prot_Csx11"/>
</dbReference>
<name>A0A1M5CCM3_9THEO</name>
<proteinExistence type="predicted"/>
<dbReference type="OrthoDB" id="9792861at2"/>
<evidence type="ECO:0000313" key="1">
    <source>
        <dbReference type="EMBL" id="SHF52347.1"/>
    </source>
</evidence>
<dbReference type="Proteomes" id="UP000184088">
    <property type="component" value="Unassembled WGS sequence"/>
</dbReference>
<sequence>MSDVLDPLKKNKDSILKGEIGALLHDIGKCHPDFVRRQSLEGGQKFYHGNIDGFLESELVDKIKSKHFEFQINGKSSSVYKIITEHHNPKDKIVEYLQSCDKIDSADDKGIVRVKQSVENTLIVSPFGYPKEKIDLQVLKSRLEVLQSNLITPFEDYICGKLDIKGFRRSLINNLKPVFLHTLGETRIPANDVTLWDHSYSTASLFKSVLAALMLGENLSVNDLKWRIFGISWNGLGFINKGKKIGDILARRKIIEDIKEELKDLCEIKYPIGNAIYEDINGMYFTFPSLENNKAAEIAKKLSSEALKIITQGSESELWPVFKLSSESRGLIIIAKELDFAERERKIPRQTPVLYIKEESNKEYIGNPCLSNSQGGNKDICPVCRLRPKDIDKEMCAICEDRKRDRLAIWFSDRQNTIWLDEVADVNNRIALVSINFGLDKWLDGTMINTIYSQTFEDWAKGKENNVKVQRILKDNNILQGKNLYQNALNIAKWIANNVTKTETGPLIRYFLEKGDEKNIPDEIKKDHNSLLRYLFTQNPSPARLYRIWRETEEFSEIVTRDIKERIYYYGWRRIRFKVDYEELKKKVGKNIKVRAPYVIKIKNLKPESILVFHMSNGEFYTIESLEKFKFSDKEGELAVRQALEEGFYYLADEKDVDEILLSNENEVIKADSNSLQSESYYPFIEITKTPLSLRLIVPAEDSIKIIELVTKLFNERFEKVLGKLPLNIKLLAANRKFPLYVLLDSEKRMLEEKEFKEAKEMKPWWNTIGIRNDKYYSFYPIKRLSENEKYTLDDLDRLSKAKSYFLYPGYFDFDFLVGTSDRYRIYYERGKRGNSEYKLYTSRPYYFYQISEMIELWEVLKNNLSNSQINFIEEMLIRKLKEWRDIKDKDKVFKEFAKATLADAFGDKWSGLEDKTKYFLVESACNKFLLDIICLFKHVIKVREVR</sequence>
<organism evidence="1 2">
    <name type="scientific">Caldanaerobius fijiensis DSM 17918</name>
    <dbReference type="NCBI Taxonomy" id="1121256"/>
    <lineage>
        <taxon>Bacteria</taxon>
        <taxon>Bacillati</taxon>
        <taxon>Bacillota</taxon>
        <taxon>Clostridia</taxon>
        <taxon>Thermoanaerobacterales</taxon>
        <taxon>Thermoanaerobacteraceae</taxon>
        <taxon>Caldanaerobius</taxon>
    </lineage>
</organism>
<dbReference type="AlphaFoldDB" id="A0A1M5CCM3"/>
<protein>
    <submittedName>
        <fullName evidence="1">CRISPR-associated protein, Csx11 family</fullName>
    </submittedName>
</protein>